<gene>
    <name evidence="11" type="ORF">A2785_02505</name>
</gene>
<sequence>MKLSLKTPVSELRMVGPSYVRKLEKLEILTVSDLLYHRPHRYLDYSNRAKIAGLRPGEITTVSGTIVESKNVYTRTRKAIQKLKLEDDTGVLEATWFNQPYLTGSLVVGARVNLSGEVNKTGLRLEMLSPEYELARKDGAKPIHTGRLVPVYPETQGVSSKWLRSRIAPLIELILPDLPDWLPDSIREKELLIRLNTAIRDVHFPESLREVEQSVKRLSFDEMFLLQLTTLIRKASWNKQKVTRPLLLSIQENHRFRKSLPFALTAAQIRTMHEILEDLRRTKPMNRILIGDVGSGKTVVAALAMYAAFRSHAKSVIMAPTEILATQHEKTLRSLLQPLGISLAFCTASRKENLNSFDVLIGTHAVLFKRVKPEKYGLVVVDEQHRFGVAQRALLIKKGIAPHTLTMTATPIPRTVALTLYGDLDLSIIDEMPPGRIRVKTWVISPQKRQAAYEWIKKRIAAGEQAFIVCPLIEESVHESMTQVKAASEEYEKLKKTIFPDFSLALLHGKMKASQKNETLERFRKGKTDILVTTPVVEVGIDIPNATVMVVEGAERFGLSQLHQLRGRVGRGEKQSFCLLFATKPRAGRTRLKAMESAKNGGELAELDLKLRGPGEIFGLRQHGFSQMKFAQLTDTRLIAKTRDQARKLLTEDPNLLRHPLLADMVSSLEKPVEPN</sequence>
<dbReference type="Gene3D" id="3.40.50.300">
    <property type="entry name" value="P-loop containing nucleotide triphosphate hydrolases"/>
    <property type="match status" value="2"/>
</dbReference>
<dbReference type="InterPro" id="IPR027417">
    <property type="entry name" value="P-loop_NTPase"/>
</dbReference>
<evidence type="ECO:0000256" key="1">
    <source>
        <dbReference type="ARBA" id="ARBA00022741"/>
    </source>
</evidence>
<dbReference type="GO" id="GO:0016787">
    <property type="term" value="F:hydrolase activity"/>
    <property type="evidence" value="ECO:0007669"/>
    <property type="project" value="UniProtKB-KW"/>
</dbReference>
<dbReference type="NCBIfam" id="NF008165">
    <property type="entry name" value="PRK10917.1-3"/>
    <property type="match status" value="1"/>
</dbReference>
<feature type="domain" description="Helicase ATP-binding" evidence="9">
    <location>
        <begin position="278"/>
        <end position="429"/>
    </location>
</feature>
<dbReference type="EMBL" id="MHCI01000004">
    <property type="protein sequence ID" value="OGY17262.1"/>
    <property type="molecule type" value="Genomic_DNA"/>
</dbReference>
<protein>
    <recommendedName>
        <fullName evidence="8">Probable DNA 3'-5' helicase RecG</fullName>
    </recommendedName>
</protein>
<evidence type="ECO:0000256" key="4">
    <source>
        <dbReference type="ARBA" id="ARBA00022806"/>
    </source>
</evidence>
<keyword evidence="2" id="KW-0227">DNA damage</keyword>
<dbReference type="Pfam" id="PF17191">
    <property type="entry name" value="RecG_wedge"/>
    <property type="match status" value="1"/>
</dbReference>
<dbReference type="NCBIfam" id="NF008168">
    <property type="entry name" value="PRK10917.2-2"/>
    <property type="match status" value="1"/>
</dbReference>
<keyword evidence="3" id="KW-0378">Hydrolase</keyword>
<dbReference type="InterPro" id="IPR047112">
    <property type="entry name" value="RecG/Mfd"/>
</dbReference>
<evidence type="ECO:0000313" key="12">
    <source>
        <dbReference type="Proteomes" id="UP000179069"/>
    </source>
</evidence>
<dbReference type="Pfam" id="PF00270">
    <property type="entry name" value="DEAD"/>
    <property type="match status" value="1"/>
</dbReference>
<feature type="domain" description="Helicase C-terminal" evidence="10">
    <location>
        <begin position="462"/>
        <end position="615"/>
    </location>
</feature>
<evidence type="ECO:0000256" key="2">
    <source>
        <dbReference type="ARBA" id="ARBA00022763"/>
    </source>
</evidence>
<dbReference type="PROSITE" id="PS51194">
    <property type="entry name" value="HELICASE_CTER"/>
    <property type="match status" value="1"/>
</dbReference>
<dbReference type="Pfam" id="PF00271">
    <property type="entry name" value="Helicase_C"/>
    <property type="match status" value="1"/>
</dbReference>
<dbReference type="SMART" id="SM00487">
    <property type="entry name" value="DEXDc"/>
    <property type="match status" value="1"/>
</dbReference>
<accession>A0A1G1VPD1</accession>
<evidence type="ECO:0000256" key="8">
    <source>
        <dbReference type="ARBA" id="ARBA00049819"/>
    </source>
</evidence>
<proteinExistence type="predicted"/>
<dbReference type="Proteomes" id="UP000179069">
    <property type="component" value="Unassembled WGS sequence"/>
</dbReference>
<name>A0A1G1VPD1_9BACT</name>
<dbReference type="Gene3D" id="2.40.50.140">
    <property type="entry name" value="Nucleic acid-binding proteins"/>
    <property type="match status" value="1"/>
</dbReference>
<dbReference type="PANTHER" id="PTHR47964">
    <property type="entry name" value="ATP-DEPENDENT DNA HELICASE HOMOLOG RECG, CHLOROPLASTIC"/>
    <property type="match status" value="1"/>
</dbReference>
<evidence type="ECO:0000259" key="10">
    <source>
        <dbReference type="PROSITE" id="PS51194"/>
    </source>
</evidence>
<dbReference type="InterPro" id="IPR001650">
    <property type="entry name" value="Helicase_C-like"/>
</dbReference>
<dbReference type="SUPFAM" id="SSF52540">
    <property type="entry name" value="P-loop containing nucleoside triphosphate hydrolases"/>
    <property type="match status" value="1"/>
</dbReference>
<evidence type="ECO:0000256" key="6">
    <source>
        <dbReference type="ARBA" id="ARBA00023125"/>
    </source>
</evidence>
<dbReference type="GO" id="GO:0003678">
    <property type="term" value="F:DNA helicase activity"/>
    <property type="evidence" value="ECO:0007669"/>
    <property type="project" value="TreeGrafter"/>
</dbReference>
<dbReference type="InterPro" id="IPR012340">
    <property type="entry name" value="NA-bd_OB-fold"/>
</dbReference>
<dbReference type="InterPro" id="IPR011545">
    <property type="entry name" value="DEAD/DEAH_box_helicase_dom"/>
</dbReference>
<keyword evidence="1" id="KW-0547">Nucleotide-binding</keyword>
<dbReference type="Pfam" id="PF19833">
    <property type="entry name" value="RecG_dom3_C"/>
    <property type="match status" value="1"/>
</dbReference>
<dbReference type="GO" id="GO:0005524">
    <property type="term" value="F:ATP binding"/>
    <property type="evidence" value="ECO:0007669"/>
    <property type="project" value="UniProtKB-KW"/>
</dbReference>
<dbReference type="InterPro" id="IPR033454">
    <property type="entry name" value="RecG_wedge"/>
</dbReference>
<dbReference type="InterPro" id="IPR014001">
    <property type="entry name" value="Helicase_ATP-bd"/>
</dbReference>
<keyword evidence="5" id="KW-0067">ATP-binding</keyword>
<dbReference type="GO" id="GO:0006281">
    <property type="term" value="P:DNA repair"/>
    <property type="evidence" value="ECO:0007669"/>
    <property type="project" value="UniProtKB-KW"/>
</dbReference>
<dbReference type="PANTHER" id="PTHR47964:SF1">
    <property type="entry name" value="ATP-DEPENDENT DNA HELICASE HOMOLOG RECG, CHLOROPLASTIC"/>
    <property type="match status" value="1"/>
</dbReference>
<dbReference type="SMART" id="SM00490">
    <property type="entry name" value="HELICc"/>
    <property type="match status" value="1"/>
</dbReference>
<dbReference type="CDD" id="cd04488">
    <property type="entry name" value="RecG_wedge_OBF"/>
    <property type="match status" value="1"/>
</dbReference>
<evidence type="ECO:0000313" key="11">
    <source>
        <dbReference type="EMBL" id="OGY17262.1"/>
    </source>
</evidence>
<dbReference type="AlphaFoldDB" id="A0A1G1VPD1"/>
<evidence type="ECO:0000256" key="3">
    <source>
        <dbReference type="ARBA" id="ARBA00022801"/>
    </source>
</evidence>
<comment type="caution">
    <text evidence="11">The sequence shown here is derived from an EMBL/GenBank/DDBJ whole genome shotgun (WGS) entry which is preliminary data.</text>
</comment>
<keyword evidence="4 11" id="KW-0347">Helicase</keyword>
<keyword evidence="7" id="KW-0234">DNA repair</keyword>
<dbReference type="GO" id="GO:0003677">
    <property type="term" value="F:DNA binding"/>
    <property type="evidence" value="ECO:0007669"/>
    <property type="project" value="UniProtKB-KW"/>
</dbReference>
<evidence type="ECO:0000256" key="7">
    <source>
        <dbReference type="ARBA" id="ARBA00023204"/>
    </source>
</evidence>
<evidence type="ECO:0000256" key="5">
    <source>
        <dbReference type="ARBA" id="ARBA00022840"/>
    </source>
</evidence>
<keyword evidence="6" id="KW-0238">DNA-binding</keyword>
<dbReference type="SUPFAM" id="SSF50249">
    <property type="entry name" value="Nucleic acid-binding proteins"/>
    <property type="match status" value="1"/>
</dbReference>
<reference evidence="11 12" key="1">
    <citation type="journal article" date="2016" name="Nat. Commun.">
        <title>Thousands of microbial genomes shed light on interconnected biogeochemical processes in an aquifer system.</title>
        <authorList>
            <person name="Anantharaman K."/>
            <person name="Brown C.T."/>
            <person name="Hug L.A."/>
            <person name="Sharon I."/>
            <person name="Castelle C.J."/>
            <person name="Probst A.J."/>
            <person name="Thomas B.C."/>
            <person name="Singh A."/>
            <person name="Wilkins M.J."/>
            <person name="Karaoz U."/>
            <person name="Brodie E.L."/>
            <person name="Williams K.H."/>
            <person name="Hubbard S.S."/>
            <person name="Banfield J.F."/>
        </authorList>
    </citation>
    <scope>NUCLEOTIDE SEQUENCE [LARGE SCALE GENOMIC DNA]</scope>
</reference>
<dbReference type="PROSITE" id="PS51192">
    <property type="entry name" value="HELICASE_ATP_BIND_1"/>
    <property type="match status" value="1"/>
</dbReference>
<dbReference type="InterPro" id="IPR045562">
    <property type="entry name" value="RecG_dom3_C"/>
</dbReference>
<evidence type="ECO:0000259" key="9">
    <source>
        <dbReference type="PROSITE" id="PS51192"/>
    </source>
</evidence>
<organism evidence="11 12">
    <name type="scientific">Candidatus Chisholmbacteria bacterium RIFCSPHIGHO2_01_FULL_49_18</name>
    <dbReference type="NCBI Taxonomy" id="1797590"/>
    <lineage>
        <taxon>Bacteria</taxon>
        <taxon>Candidatus Chisholmiibacteriota</taxon>
    </lineage>
</organism>